<accession>A0A9D0ZRK7</accession>
<sequence>MIRDQIMQILGEVWPTILISSVIVISLRIVYIFKNKEQFVFYKELLSLAFIIYVLCLFYVVTFQDVSWSTSNFIPFKEMFRYDFGSRLFIKNVLGNIVLFAPYGFFVGYFLRLKKFKSALFMILIASVSIEVTQLLIGRVFDIDDIILNIIGGLIGFAIFKSMDNIKKHLPNVLKRPIFYNIIVIIVIVLGAMYMLNLIELGV</sequence>
<gene>
    <name evidence="3" type="ORF">IAB27_00130</name>
</gene>
<dbReference type="PANTHER" id="PTHR36834">
    <property type="entry name" value="MEMBRANE PROTEIN-RELATED"/>
    <property type="match status" value="1"/>
</dbReference>
<dbReference type="Pfam" id="PF04892">
    <property type="entry name" value="VanZ"/>
    <property type="match status" value="1"/>
</dbReference>
<dbReference type="EMBL" id="DVFV01000004">
    <property type="protein sequence ID" value="HIQ90025.1"/>
    <property type="molecule type" value="Genomic_DNA"/>
</dbReference>
<evidence type="ECO:0000256" key="1">
    <source>
        <dbReference type="SAM" id="Phobius"/>
    </source>
</evidence>
<feature type="transmembrane region" description="Helical" evidence="1">
    <location>
        <begin position="13"/>
        <end position="33"/>
    </location>
</feature>
<organism evidence="3 4">
    <name type="scientific">Candidatus Coprosoma intestinipullorum</name>
    <dbReference type="NCBI Taxonomy" id="2840752"/>
    <lineage>
        <taxon>Bacteria</taxon>
        <taxon>Bacillati</taxon>
        <taxon>Bacillota</taxon>
        <taxon>Bacillota incertae sedis</taxon>
        <taxon>Candidatus Coprosoma</taxon>
    </lineage>
</organism>
<reference evidence="3" key="2">
    <citation type="journal article" date="2021" name="PeerJ">
        <title>Extensive microbial diversity within the chicken gut microbiome revealed by metagenomics and culture.</title>
        <authorList>
            <person name="Gilroy R."/>
            <person name="Ravi A."/>
            <person name="Getino M."/>
            <person name="Pursley I."/>
            <person name="Horton D.L."/>
            <person name="Alikhan N.F."/>
            <person name="Baker D."/>
            <person name="Gharbi K."/>
            <person name="Hall N."/>
            <person name="Watson M."/>
            <person name="Adriaenssens E.M."/>
            <person name="Foster-Nyarko E."/>
            <person name="Jarju S."/>
            <person name="Secka A."/>
            <person name="Antonio M."/>
            <person name="Oren A."/>
            <person name="Chaudhuri R.R."/>
            <person name="La Ragione R."/>
            <person name="Hildebrand F."/>
            <person name="Pallen M.J."/>
        </authorList>
    </citation>
    <scope>NUCLEOTIDE SEQUENCE</scope>
    <source>
        <strain evidence="3">CHK147-3167</strain>
    </source>
</reference>
<dbReference type="Proteomes" id="UP000886786">
    <property type="component" value="Unassembled WGS sequence"/>
</dbReference>
<proteinExistence type="predicted"/>
<evidence type="ECO:0000259" key="2">
    <source>
        <dbReference type="Pfam" id="PF04892"/>
    </source>
</evidence>
<feature type="transmembrane region" description="Helical" evidence="1">
    <location>
        <begin position="88"/>
        <end position="111"/>
    </location>
</feature>
<dbReference type="InterPro" id="IPR006976">
    <property type="entry name" value="VanZ-like"/>
</dbReference>
<dbReference type="AlphaFoldDB" id="A0A9D0ZRK7"/>
<dbReference type="InterPro" id="IPR053150">
    <property type="entry name" value="Teicoplanin_resist-assoc"/>
</dbReference>
<evidence type="ECO:0000313" key="3">
    <source>
        <dbReference type="EMBL" id="HIQ90025.1"/>
    </source>
</evidence>
<feature type="domain" description="VanZ-like" evidence="2">
    <location>
        <begin position="50"/>
        <end position="161"/>
    </location>
</feature>
<comment type="caution">
    <text evidence="3">The sequence shown here is derived from an EMBL/GenBank/DDBJ whole genome shotgun (WGS) entry which is preliminary data.</text>
</comment>
<name>A0A9D0ZRK7_9FIRM</name>
<feature type="transmembrane region" description="Helical" evidence="1">
    <location>
        <begin position="178"/>
        <end position="199"/>
    </location>
</feature>
<protein>
    <submittedName>
        <fullName evidence="3">VanZ family protein</fullName>
    </submittedName>
</protein>
<feature type="transmembrane region" description="Helical" evidence="1">
    <location>
        <begin position="146"/>
        <end position="166"/>
    </location>
</feature>
<reference evidence="3" key="1">
    <citation type="submission" date="2020-10" db="EMBL/GenBank/DDBJ databases">
        <authorList>
            <person name="Gilroy R."/>
        </authorList>
    </citation>
    <scope>NUCLEOTIDE SEQUENCE</scope>
    <source>
        <strain evidence="3">CHK147-3167</strain>
    </source>
</reference>
<keyword evidence="1" id="KW-0472">Membrane</keyword>
<dbReference type="PANTHER" id="PTHR36834:SF1">
    <property type="entry name" value="INTEGRAL MEMBRANE PROTEIN"/>
    <property type="match status" value="1"/>
</dbReference>
<evidence type="ECO:0000313" key="4">
    <source>
        <dbReference type="Proteomes" id="UP000886786"/>
    </source>
</evidence>
<feature type="transmembrane region" description="Helical" evidence="1">
    <location>
        <begin position="118"/>
        <end position="140"/>
    </location>
</feature>
<keyword evidence="1" id="KW-1133">Transmembrane helix</keyword>
<feature type="transmembrane region" description="Helical" evidence="1">
    <location>
        <begin position="45"/>
        <end position="68"/>
    </location>
</feature>
<keyword evidence="1" id="KW-0812">Transmembrane</keyword>